<dbReference type="SUPFAM" id="SSF49344">
    <property type="entry name" value="CBD9-like"/>
    <property type="match status" value="1"/>
</dbReference>
<keyword evidence="2" id="KW-0479">Metal-binding</keyword>
<feature type="domain" description="Glycosyl hydrolase family 13 catalytic" evidence="4">
    <location>
        <begin position="51"/>
        <end position="466"/>
    </location>
</feature>
<dbReference type="InterPro" id="IPR013780">
    <property type="entry name" value="Glyco_hydro_b"/>
</dbReference>
<dbReference type="InterPro" id="IPR017853">
    <property type="entry name" value="GH"/>
</dbReference>
<evidence type="ECO:0000259" key="4">
    <source>
        <dbReference type="SMART" id="SM00642"/>
    </source>
</evidence>
<comment type="cofactor">
    <cofactor evidence="1">
        <name>Ca(2+)</name>
        <dbReference type="ChEBI" id="CHEBI:29108"/>
    </cofactor>
</comment>
<reference evidence="6" key="1">
    <citation type="journal article" date="2019" name="Int. J. Syst. Evol. Microbiol.">
        <title>The Global Catalogue of Microorganisms (GCM) 10K type strain sequencing project: providing services to taxonomists for standard genome sequencing and annotation.</title>
        <authorList>
            <consortium name="The Broad Institute Genomics Platform"/>
            <consortium name="The Broad Institute Genome Sequencing Center for Infectious Disease"/>
            <person name="Wu L."/>
            <person name="Ma J."/>
        </authorList>
    </citation>
    <scope>NUCLEOTIDE SEQUENCE [LARGE SCALE GENOMIC DNA]</scope>
    <source>
        <strain evidence="6">CCUG 54939</strain>
    </source>
</reference>
<dbReference type="SUPFAM" id="SSF51011">
    <property type="entry name" value="Glycosyl hydrolase domain"/>
    <property type="match status" value="1"/>
</dbReference>
<sequence>MQKNRTIKLGTLASAIIIALSGCGNDNSSTTNPHPDRHVASPDWRDQIIYFLMIDRFNDGDSSNNDQGTGEYDPSSDKKFSGGDLLGVQQKLDYIAGLGATTVWTTPPVANQWWDPAQNYGGYHGYWARDLQKVDEHFGDLASYQALASGLHQRGMYLIQDVVVNHLGNFFTYSGNYDPAQPCQGFELIPGALAAGQTLPPPLNLNDCNSTEAQQAAIYHWTPAIADHNNTTQQFTYQLSDLDDLNTSTPAVRDYLKQSYRYWIDQVGVDAFRVDTVKFVEHDFYNDFFHGSDGILAKAKETGRNDFLSLGEIFEASTAYHTEGEEKLIAYLGTKEKPELESVLNFPLQATMSQVFAGGKPTAELGFRLRKMMEMYPDPYRLGNFIENHDMARLLAQASQDDLKQSLFTLLTLPGIPVLYQGTEQAFTGYRDAMFSGGYREDGQQLDSFNSDSDMYRFIQKLTTLRHEYKTLSRGDLTILAEESAGAGAFAYRRQLDDTRLLIILNTASQPVLLNHMLTGLGAGSRLRILDAMNQDAEQEIITGDDGSLTLALPAKSALLLLADGTGAVPPTDQSMTLTTPLEGAVISADLPLQGTGTPGRRIKLVVDGNLDAAQEVVVDTEGNWQGSVSVRDFQIGTQNHRLALYEAADGSSLPDIRFQSQLAYPETPAITVDDTGDAAEGSGGPLGTYGLPGDNSFDKTAPQLAIEEAKVFQAGNNVRLSLKMANVTDTWVPTFGFDHVGFSIFIHLPEQGTGQTLLPKIRGTMPDGQTWQRQVVAFGWQNSLYSSQGATASQFGEPIAPAPTLSVDKASKTINFDFPSASLGKPSSLNGITFYVTTWDLDGLSSSYRPLQSAAGAWNFSGGSDLDPLIWDDLPLITLGQ</sequence>
<comment type="caution">
    <text evidence="5">The sequence shown here is derived from an EMBL/GenBank/DDBJ whole genome shotgun (WGS) entry which is preliminary data.</text>
</comment>
<dbReference type="GO" id="GO:0016787">
    <property type="term" value="F:hydrolase activity"/>
    <property type="evidence" value="ECO:0007669"/>
    <property type="project" value="UniProtKB-KW"/>
</dbReference>
<evidence type="ECO:0000256" key="3">
    <source>
        <dbReference type="ARBA" id="ARBA00022729"/>
    </source>
</evidence>
<keyword evidence="5" id="KW-0378">Hydrolase</keyword>
<evidence type="ECO:0000256" key="2">
    <source>
        <dbReference type="ARBA" id="ARBA00022723"/>
    </source>
</evidence>
<dbReference type="Gene3D" id="3.20.20.80">
    <property type="entry name" value="Glycosidases"/>
    <property type="match status" value="1"/>
</dbReference>
<dbReference type="RefSeq" id="WP_377149671.1">
    <property type="nucleotide sequence ID" value="NZ_JBHSAF010000001.1"/>
</dbReference>
<protein>
    <submittedName>
        <fullName evidence="5">Alpha-amylase family glycosyl hydrolase</fullName>
    </submittedName>
</protein>
<dbReference type="InterPro" id="IPR019248">
    <property type="entry name" value="Glucodextran_C"/>
</dbReference>
<dbReference type="PANTHER" id="PTHR10357">
    <property type="entry name" value="ALPHA-AMYLASE FAMILY MEMBER"/>
    <property type="match status" value="1"/>
</dbReference>
<dbReference type="Pfam" id="PF09985">
    <property type="entry name" value="Glucodextran_C"/>
    <property type="match status" value="1"/>
</dbReference>
<dbReference type="EMBL" id="JBHSAF010000001">
    <property type="protein sequence ID" value="MFC3911883.1"/>
    <property type="molecule type" value="Genomic_DNA"/>
</dbReference>
<proteinExistence type="predicted"/>
<keyword evidence="3" id="KW-0732">Signal</keyword>
<dbReference type="Gene3D" id="2.60.40.1180">
    <property type="entry name" value="Golgi alpha-mannosidase II"/>
    <property type="match status" value="1"/>
</dbReference>
<dbReference type="SMART" id="SM00642">
    <property type="entry name" value="Aamy"/>
    <property type="match status" value="1"/>
</dbReference>
<dbReference type="PANTHER" id="PTHR10357:SF215">
    <property type="entry name" value="ALPHA-AMYLASE 1"/>
    <property type="match status" value="1"/>
</dbReference>
<organism evidence="5 6">
    <name type="scientific">Pseudaeromonas sharmana</name>
    <dbReference type="NCBI Taxonomy" id="328412"/>
    <lineage>
        <taxon>Bacteria</taxon>
        <taxon>Pseudomonadati</taxon>
        <taxon>Pseudomonadota</taxon>
        <taxon>Gammaproteobacteria</taxon>
        <taxon>Aeromonadales</taxon>
        <taxon>Aeromonadaceae</taxon>
        <taxon>Pseudaeromonas</taxon>
    </lineage>
</organism>
<dbReference type="Gene3D" id="2.60.40.1190">
    <property type="match status" value="1"/>
</dbReference>
<evidence type="ECO:0000313" key="5">
    <source>
        <dbReference type="EMBL" id="MFC3911883.1"/>
    </source>
</evidence>
<dbReference type="PROSITE" id="PS51257">
    <property type="entry name" value="PROKAR_LIPOPROTEIN"/>
    <property type="match status" value="1"/>
</dbReference>
<evidence type="ECO:0000256" key="1">
    <source>
        <dbReference type="ARBA" id="ARBA00001913"/>
    </source>
</evidence>
<evidence type="ECO:0000313" key="6">
    <source>
        <dbReference type="Proteomes" id="UP001595692"/>
    </source>
</evidence>
<dbReference type="InterPro" id="IPR006047">
    <property type="entry name" value="GH13_cat_dom"/>
</dbReference>
<dbReference type="Proteomes" id="UP001595692">
    <property type="component" value="Unassembled WGS sequence"/>
</dbReference>
<name>A0ABV8CIF0_9GAMM</name>
<keyword evidence="6" id="KW-1185">Reference proteome</keyword>
<dbReference type="Pfam" id="PF00128">
    <property type="entry name" value="Alpha-amylase"/>
    <property type="match status" value="1"/>
</dbReference>
<dbReference type="SUPFAM" id="SSF51445">
    <property type="entry name" value="(Trans)glycosidases"/>
    <property type="match status" value="1"/>
</dbReference>
<gene>
    <name evidence="5" type="ORF">ACFOSS_00180</name>
</gene>
<accession>A0ABV8CIF0</accession>